<dbReference type="STRING" id="32264.T1JS04"/>
<evidence type="ECO:0000256" key="5">
    <source>
        <dbReference type="ARBA" id="ARBA00023028"/>
    </source>
</evidence>
<dbReference type="KEGG" id="tut:107359301"/>
<reference evidence="10" key="1">
    <citation type="submission" date="2011-08" db="EMBL/GenBank/DDBJ databases">
        <authorList>
            <person name="Rombauts S."/>
        </authorList>
    </citation>
    <scope>NUCLEOTIDE SEQUENCE</scope>
    <source>
        <strain evidence="10">London</strain>
    </source>
</reference>
<dbReference type="InterPro" id="IPR002110">
    <property type="entry name" value="Ankyrin_rpt"/>
</dbReference>
<keyword evidence="5" id="KW-0528">Neurotoxin</keyword>
<keyword evidence="4" id="KW-0677">Repeat</keyword>
<protein>
    <submittedName>
        <fullName evidence="9">Uncharacterized protein</fullName>
    </submittedName>
</protein>
<dbReference type="GO" id="GO:0004842">
    <property type="term" value="F:ubiquitin-protein transferase activity"/>
    <property type="evidence" value="ECO:0007669"/>
    <property type="project" value="TreeGrafter"/>
</dbReference>
<dbReference type="PANTHER" id="PTHR24171:SF8">
    <property type="entry name" value="BRCA1-ASSOCIATED RING DOMAIN PROTEIN 1"/>
    <property type="match status" value="1"/>
</dbReference>
<keyword evidence="6" id="KW-0040">ANK repeat</keyword>
<feature type="region of interest" description="Disordered" evidence="8">
    <location>
        <begin position="379"/>
        <end position="433"/>
    </location>
</feature>
<dbReference type="GO" id="GO:0031436">
    <property type="term" value="C:BRCA1-BARD1 complex"/>
    <property type="evidence" value="ECO:0007669"/>
    <property type="project" value="TreeGrafter"/>
</dbReference>
<reference evidence="9" key="2">
    <citation type="submission" date="2015-06" db="UniProtKB">
        <authorList>
            <consortium name="EnsemblMetazoa"/>
        </authorList>
    </citation>
    <scope>IDENTIFICATION</scope>
</reference>
<feature type="compositionally biased region" description="Polar residues" evidence="8">
    <location>
        <begin position="379"/>
        <end position="394"/>
    </location>
</feature>
<dbReference type="EMBL" id="CAEY01000457">
    <property type="status" value="NOT_ANNOTATED_CDS"/>
    <property type="molecule type" value="Genomic_DNA"/>
</dbReference>
<keyword evidence="10" id="KW-1185">Reference proteome</keyword>
<keyword evidence="7" id="KW-0472">Membrane</keyword>
<proteinExistence type="predicted"/>
<dbReference type="SMART" id="SM00248">
    <property type="entry name" value="ANK"/>
    <property type="match status" value="5"/>
</dbReference>
<gene>
    <name evidence="9" type="primary">107359301</name>
</gene>
<evidence type="ECO:0000256" key="8">
    <source>
        <dbReference type="SAM" id="MobiDB-lite"/>
    </source>
</evidence>
<evidence type="ECO:0000256" key="1">
    <source>
        <dbReference type="ARBA" id="ARBA00004175"/>
    </source>
</evidence>
<keyword evidence="5" id="KW-0800">Toxin</keyword>
<dbReference type="SUPFAM" id="SSF48403">
    <property type="entry name" value="Ankyrin repeat"/>
    <property type="match status" value="1"/>
</dbReference>
<dbReference type="GO" id="GO:0044231">
    <property type="term" value="C:host cell presynaptic membrane"/>
    <property type="evidence" value="ECO:0007669"/>
    <property type="project" value="UniProtKB-KW"/>
</dbReference>
<evidence type="ECO:0000256" key="4">
    <source>
        <dbReference type="ARBA" id="ARBA00022737"/>
    </source>
</evidence>
<dbReference type="eggNOG" id="KOG0504">
    <property type="taxonomic scope" value="Eukaryota"/>
</dbReference>
<keyword evidence="5" id="KW-0638">Presynaptic neurotoxin</keyword>
<dbReference type="InterPro" id="IPR036770">
    <property type="entry name" value="Ankyrin_rpt-contain_sf"/>
</dbReference>
<evidence type="ECO:0000256" key="2">
    <source>
        <dbReference type="ARBA" id="ARBA00022483"/>
    </source>
</evidence>
<keyword evidence="2" id="KW-0268">Exocytosis</keyword>
<dbReference type="Proteomes" id="UP000015104">
    <property type="component" value="Unassembled WGS sequence"/>
</dbReference>
<feature type="compositionally biased region" description="Polar residues" evidence="8">
    <location>
        <begin position="417"/>
        <end position="426"/>
    </location>
</feature>
<dbReference type="GO" id="GO:0085020">
    <property type="term" value="P:protein K6-linked ubiquitination"/>
    <property type="evidence" value="ECO:0007669"/>
    <property type="project" value="TreeGrafter"/>
</dbReference>
<feature type="region of interest" description="Disordered" evidence="8">
    <location>
        <begin position="288"/>
        <end position="313"/>
    </location>
</feature>
<evidence type="ECO:0000256" key="6">
    <source>
        <dbReference type="ARBA" id="ARBA00023043"/>
    </source>
</evidence>
<dbReference type="PANTHER" id="PTHR24171">
    <property type="entry name" value="ANKYRIN REPEAT DOMAIN-CONTAINING PROTEIN 39-RELATED"/>
    <property type="match status" value="1"/>
</dbReference>
<dbReference type="OMA" id="LAYPTEY"/>
<dbReference type="AlphaFoldDB" id="T1JS04"/>
<comment type="subcellular location">
    <subcellularLocation>
        <location evidence="1">Target cell membrane</location>
    </subcellularLocation>
</comment>
<dbReference type="Pfam" id="PF12796">
    <property type="entry name" value="Ank_2"/>
    <property type="match status" value="1"/>
</dbReference>
<organism evidence="9 10">
    <name type="scientific">Tetranychus urticae</name>
    <name type="common">Two-spotted spider mite</name>
    <dbReference type="NCBI Taxonomy" id="32264"/>
    <lineage>
        <taxon>Eukaryota</taxon>
        <taxon>Metazoa</taxon>
        <taxon>Ecdysozoa</taxon>
        <taxon>Arthropoda</taxon>
        <taxon>Chelicerata</taxon>
        <taxon>Arachnida</taxon>
        <taxon>Acari</taxon>
        <taxon>Acariformes</taxon>
        <taxon>Trombidiformes</taxon>
        <taxon>Prostigmata</taxon>
        <taxon>Eleutherengona</taxon>
        <taxon>Raphignathae</taxon>
        <taxon>Tetranychoidea</taxon>
        <taxon>Tetranychidae</taxon>
        <taxon>Tetranychus</taxon>
    </lineage>
</organism>
<dbReference type="GO" id="GO:0044218">
    <property type="term" value="C:other organism cell membrane"/>
    <property type="evidence" value="ECO:0007669"/>
    <property type="project" value="UniProtKB-KW"/>
</dbReference>
<dbReference type="HOGENOM" id="CLU_597638_0_0_1"/>
<sequence>MVSITDSLNSTGQWTSLAYPSEFITINQKVAKNNSYYGNGTATVKGKLSNKLNSIDASNNTALFDSIRNQRYRQCLLLIQSGQDVNGRNELGETPLIHLVKSLNRKEHKKMRAKFAKLLLDFGANPNLQDSRGQTALIHATIKGQDDLVQSLLSHDETDITIQDKEGNTGLMYGAKGGQLSVVECYIDHFIKRELDPNLLRQRNNYGKNALEIAKEESRSEIVSMLTNYLTQFNSIYSKDLERWTSIRPKMSKAKSLDSISIDSDVTYVTSEQRINHHNSQHHLCQSYDQNEQDNPNSTESLSSSHKQQQCSLSRRHCINEGNIYRDSEPLVNDNLNNFNNTNVNFESALRRKIENLKSINRPTDYYEEIWEQETMSWFNGDNHETGQTNGQQRSSNKSSNKSSPNSLSRGPVKCEPNSNNNQQMDSEALKLPPIGNNRLIDYKTWCDMGMAAKNKTK</sequence>
<evidence type="ECO:0000313" key="9">
    <source>
        <dbReference type="EnsemblMetazoa" id="tetur01g08790.1"/>
    </source>
</evidence>
<evidence type="ECO:0000313" key="10">
    <source>
        <dbReference type="Proteomes" id="UP000015104"/>
    </source>
</evidence>
<name>T1JS04_TETUR</name>
<evidence type="ECO:0000256" key="7">
    <source>
        <dbReference type="ARBA" id="ARBA00023298"/>
    </source>
</evidence>
<dbReference type="GO" id="GO:0006887">
    <property type="term" value="P:exocytosis"/>
    <property type="evidence" value="ECO:0007669"/>
    <property type="project" value="UniProtKB-KW"/>
</dbReference>
<dbReference type="Gene3D" id="1.25.40.20">
    <property type="entry name" value="Ankyrin repeat-containing domain"/>
    <property type="match status" value="2"/>
</dbReference>
<dbReference type="EnsemblMetazoa" id="tetur01g08790.1">
    <property type="protein sequence ID" value="tetur01g08790.1"/>
    <property type="gene ID" value="tetur01g08790"/>
</dbReference>
<keyword evidence="3" id="KW-1052">Target cell membrane</keyword>
<keyword evidence="7" id="KW-1053">Target membrane</keyword>
<dbReference type="OrthoDB" id="6418291at2759"/>
<accession>T1JS04</accession>
<dbReference type="GO" id="GO:0070531">
    <property type="term" value="C:BRCA1-A complex"/>
    <property type="evidence" value="ECO:0007669"/>
    <property type="project" value="TreeGrafter"/>
</dbReference>
<feature type="compositionally biased region" description="Low complexity" evidence="8">
    <location>
        <begin position="395"/>
        <end position="409"/>
    </location>
</feature>
<evidence type="ECO:0000256" key="3">
    <source>
        <dbReference type="ARBA" id="ARBA00022537"/>
    </source>
</evidence>